<proteinExistence type="predicted"/>
<evidence type="ECO:0008006" key="4">
    <source>
        <dbReference type="Google" id="ProtNLM"/>
    </source>
</evidence>
<keyword evidence="1" id="KW-0472">Membrane</keyword>
<dbReference type="STRING" id="298386.PBPRB0907"/>
<name>Q6LIV1_PHOPR</name>
<feature type="transmembrane region" description="Helical" evidence="1">
    <location>
        <begin position="219"/>
        <end position="237"/>
    </location>
</feature>
<evidence type="ECO:0000313" key="3">
    <source>
        <dbReference type="Proteomes" id="UP000000593"/>
    </source>
</evidence>
<feature type="transmembrane region" description="Helical" evidence="1">
    <location>
        <begin position="147"/>
        <end position="171"/>
    </location>
</feature>
<dbReference type="KEGG" id="ppr:PBPRB0907"/>
<dbReference type="RefSeq" id="WP_011220980.1">
    <property type="nucleotide sequence ID" value="NC_006371.1"/>
</dbReference>
<feature type="transmembrane region" description="Helical" evidence="1">
    <location>
        <begin position="339"/>
        <end position="357"/>
    </location>
</feature>
<feature type="transmembrane region" description="Helical" evidence="1">
    <location>
        <begin position="117"/>
        <end position="135"/>
    </location>
</feature>
<feature type="transmembrane region" description="Helical" evidence="1">
    <location>
        <begin position="273"/>
        <end position="296"/>
    </location>
</feature>
<keyword evidence="3" id="KW-1185">Reference proteome</keyword>
<dbReference type="Pfam" id="PF05940">
    <property type="entry name" value="NnrS"/>
    <property type="match status" value="1"/>
</dbReference>
<sequence length="401" mass="45043">MMQILDNEKEQRILPIFRLAFRPFFLGASIFSAIAMIIWAIFWSGTVDVSMLMYGNPIWWHSHEMLIGFTGAIIIGFLLTAVQNWTGNPGVRGWPLASIFLLWAIARVGLLFGTANIIWMIIDLAWVPLATYFLAKPLILRKQWNNLFFVPLLLLMTLLNAYLHFMVLGFVDFDLRGVSLSVVTVISVIVLVVGGRVIPFFTWRGTDTAQITRVKAIELLAMIPSWLLLANVLLPIPDAINQVTLPALFFATGLTHLIRFVRWRTFQTLKTPLLWSLHAAYLFMIIGMFMLGFHFLTGDISYSVALHFITVGGISCMILAMISRVSLGHTGRSLQAGRWIIIAFLALIIATLVRTVIVSLVPTMILNSYVISAVLWAVAYTIFSIVYFPILTQPRVDGRPG</sequence>
<feature type="transmembrane region" description="Helical" evidence="1">
    <location>
        <begin position="21"/>
        <end position="45"/>
    </location>
</feature>
<accession>Q6LIV1</accession>
<feature type="transmembrane region" description="Helical" evidence="1">
    <location>
        <begin position="94"/>
        <end position="111"/>
    </location>
</feature>
<evidence type="ECO:0000313" key="2">
    <source>
        <dbReference type="EMBL" id="CAG22779.1"/>
    </source>
</evidence>
<feature type="transmembrane region" description="Helical" evidence="1">
    <location>
        <begin position="65"/>
        <end position="82"/>
    </location>
</feature>
<feature type="transmembrane region" description="Helical" evidence="1">
    <location>
        <begin position="369"/>
        <end position="390"/>
    </location>
</feature>
<gene>
    <name evidence="2" type="primary">ATU4383</name>
    <name evidence="2" type="ordered locus">PBPRB0907</name>
</gene>
<keyword evidence="1" id="KW-0812">Transmembrane</keyword>
<dbReference type="HOGENOM" id="CLU_041785_2_0_6"/>
<feature type="transmembrane region" description="Helical" evidence="1">
    <location>
        <begin position="302"/>
        <end position="327"/>
    </location>
</feature>
<protein>
    <recommendedName>
        <fullName evidence="4">NnrS protein</fullName>
    </recommendedName>
</protein>
<organism evidence="2 3">
    <name type="scientific">Photobacterium profundum (strain SS9)</name>
    <dbReference type="NCBI Taxonomy" id="298386"/>
    <lineage>
        <taxon>Bacteria</taxon>
        <taxon>Pseudomonadati</taxon>
        <taxon>Pseudomonadota</taxon>
        <taxon>Gammaproteobacteria</taxon>
        <taxon>Vibrionales</taxon>
        <taxon>Vibrionaceae</taxon>
        <taxon>Photobacterium</taxon>
    </lineage>
</organism>
<dbReference type="InterPro" id="IPR010266">
    <property type="entry name" value="NnrS"/>
</dbReference>
<dbReference type="EMBL" id="CR378678">
    <property type="protein sequence ID" value="CAG22779.1"/>
    <property type="molecule type" value="Genomic_DNA"/>
</dbReference>
<reference evidence="3" key="1">
    <citation type="journal article" date="2005" name="Science">
        <title>Life at depth: Photobacterium profundum genome sequence and expression analysis.</title>
        <authorList>
            <person name="Vezzi A."/>
            <person name="Campanaro S."/>
            <person name="D'Angelo M."/>
            <person name="Simonato F."/>
            <person name="Vitulo N."/>
            <person name="Lauro F.M."/>
            <person name="Cestaro A."/>
            <person name="Malacrida G."/>
            <person name="Simionati B."/>
            <person name="Cannata N."/>
            <person name="Romualdi C."/>
            <person name="Bartlett D.H."/>
            <person name="Valle G."/>
        </authorList>
    </citation>
    <scope>NUCLEOTIDE SEQUENCE [LARGE SCALE GENOMIC DNA]</scope>
    <source>
        <strain evidence="3">ATCC BAA-1253 / SS9</strain>
    </source>
</reference>
<feature type="transmembrane region" description="Helical" evidence="1">
    <location>
        <begin position="243"/>
        <end position="261"/>
    </location>
</feature>
<dbReference type="Proteomes" id="UP000000593">
    <property type="component" value="Chromosome 2"/>
</dbReference>
<evidence type="ECO:0000256" key="1">
    <source>
        <dbReference type="SAM" id="Phobius"/>
    </source>
</evidence>
<feature type="transmembrane region" description="Helical" evidence="1">
    <location>
        <begin position="177"/>
        <end position="198"/>
    </location>
</feature>
<dbReference type="AlphaFoldDB" id="Q6LIV1"/>
<dbReference type="eggNOG" id="COG3213">
    <property type="taxonomic scope" value="Bacteria"/>
</dbReference>
<keyword evidence="1" id="KW-1133">Transmembrane helix</keyword>